<gene>
    <name evidence="1" type="ORF">NECAME_15889</name>
</gene>
<accession>W2SHX2</accession>
<sequence length="59" mass="6751">MWKIVVRLVYSNNRQFSTIEELKTATSNAWEISTTTLPMLDSCFGIDRTKIIISFLVAP</sequence>
<dbReference type="EMBL" id="KI669287">
    <property type="protein sequence ID" value="ETN68327.1"/>
    <property type="molecule type" value="Genomic_DNA"/>
</dbReference>
<organism evidence="1 2">
    <name type="scientific">Necator americanus</name>
    <name type="common">Human hookworm</name>
    <dbReference type="NCBI Taxonomy" id="51031"/>
    <lineage>
        <taxon>Eukaryota</taxon>
        <taxon>Metazoa</taxon>
        <taxon>Ecdysozoa</taxon>
        <taxon>Nematoda</taxon>
        <taxon>Chromadorea</taxon>
        <taxon>Rhabditida</taxon>
        <taxon>Rhabditina</taxon>
        <taxon>Rhabditomorpha</taxon>
        <taxon>Strongyloidea</taxon>
        <taxon>Ancylostomatidae</taxon>
        <taxon>Bunostominae</taxon>
        <taxon>Necator</taxon>
    </lineage>
</organism>
<name>W2SHX2_NECAM</name>
<dbReference type="Proteomes" id="UP000053676">
    <property type="component" value="Unassembled WGS sequence"/>
</dbReference>
<proteinExistence type="predicted"/>
<reference evidence="2" key="1">
    <citation type="journal article" date="2014" name="Nat. Genet.">
        <title>Genome of the human hookworm Necator americanus.</title>
        <authorList>
            <person name="Tang Y.T."/>
            <person name="Gao X."/>
            <person name="Rosa B.A."/>
            <person name="Abubucker S."/>
            <person name="Hallsworth-Pepin K."/>
            <person name="Martin J."/>
            <person name="Tyagi R."/>
            <person name="Heizer E."/>
            <person name="Zhang X."/>
            <person name="Bhonagiri-Palsikar V."/>
            <person name="Minx P."/>
            <person name="Warren W.C."/>
            <person name="Wang Q."/>
            <person name="Zhan B."/>
            <person name="Hotez P.J."/>
            <person name="Sternberg P.W."/>
            <person name="Dougall A."/>
            <person name="Gaze S.T."/>
            <person name="Mulvenna J."/>
            <person name="Sotillo J."/>
            <person name="Ranganathan S."/>
            <person name="Rabelo E.M."/>
            <person name="Wilson R.K."/>
            <person name="Felgner P.L."/>
            <person name="Bethony J."/>
            <person name="Hawdon J.M."/>
            <person name="Gasser R.B."/>
            <person name="Loukas A."/>
            <person name="Mitreva M."/>
        </authorList>
    </citation>
    <scope>NUCLEOTIDE SEQUENCE [LARGE SCALE GENOMIC DNA]</scope>
</reference>
<protein>
    <submittedName>
        <fullName evidence="1">Uncharacterized protein</fullName>
    </submittedName>
</protein>
<dbReference type="OrthoDB" id="106945at2759"/>
<keyword evidence="2" id="KW-1185">Reference proteome</keyword>
<dbReference type="KEGG" id="nai:NECAME_15889"/>
<dbReference type="AlphaFoldDB" id="W2SHX2"/>
<evidence type="ECO:0000313" key="1">
    <source>
        <dbReference type="EMBL" id="ETN68327.1"/>
    </source>
</evidence>
<evidence type="ECO:0000313" key="2">
    <source>
        <dbReference type="Proteomes" id="UP000053676"/>
    </source>
</evidence>